<dbReference type="STRING" id="1764295.A0A5B8ML06"/>
<dbReference type="GO" id="GO:0006364">
    <property type="term" value="P:rRNA processing"/>
    <property type="evidence" value="ECO:0007669"/>
    <property type="project" value="UniProtKB-KW"/>
</dbReference>
<dbReference type="OrthoDB" id="445326at2759"/>
<evidence type="ECO:0000256" key="4">
    <source>
        <dbReference type="ARBA" id="ARBA00023242"/>
    </source>
</evidence>
<proteinExistence type="inferred from homology"/>
<dbReference type="InterPro" id="IPR012173">
    <property type="entry name" value="Mpp10"/>
</dbReference>
<feature type="region of interest" description="Disordered" evidence="8">
    <location>
        <begin position="492"/>
        <end position="609"/>
    </location>
</feature>
<keyword evidence="5 7" id="KW-0687">Ribonucleoprotein</keyword>
<name>A0A5B8ML06_9CHLO</name>
<feature type="compositionally biased region" description="Acidic residues" evidence="8">
    <location>
        <begin position="162"/>
        <end position="172"/>
    </location>
</feature>
<feature type="compositionally biased region" description="Acidic residues" evidence="8">
    <location>
        <begin position="84"/>
        <end position="107"/>
    </location>
</feature>
<evidence type="ECO:0000256" key="6">
    <source>
        <dbReference type="ARBA" id="ARBA00029455"/>
    </source>
</evidence>
<feature type="compositionally biased region" description="Acidic residues" evidence="8">
    <location>
        <begin position="123"/>
        <end position="147"/>
    </location>
</feature>
<keyword evidence="10" id="KW-1185">Reference proteome</keyword>
<feature type="compositionally biased region" description="Basic and acidic residues" evidence="8">
    <location>
        <begin position="227"/>
        <end position="238"/>
    </location>
</feature>
<feature type="compositionally biased region" description="Acidic residues" evidence="8">
    <location>
        <begin position="204"/>
        <end position="226"/>
    </location>
</feature>
<accession>A0A5B8ML06</accession>
<dbReference type="AlphaFoldDB" id="A0A5B8ML06"/>
<dbReference type="GO" id="GO:0005732">
    <property type="term" value="C:sno(s)RNA-containing ribonucleoprotein complex"/>
    <property type="evidence" value="ECO:0007669"/>
    <property type="project" value="UniProtKB-UniRule"/>
</dbReference>
<evidence type="ECO:0000256" key="7">
    <source>
        <dbReference type="PIRNR" id="PIRNR017300"/>
    </source>
</evidence>
<keyword evidence="4 7" id="KW-0539">Nucleus</keyword>
<dbReference type="Proteomes" id="UP000316726">
    <property type="component" value="Chromosome 3"/>
</dbReference>
<dbReference type="PANTHER" id="PTHR17039">
    <property type="entry name" value="U3 SMALL NUCLEOLAR RIBONUCLEOPROTEIN PROTEIN MPP10"/>
    <property type="match status" value="1"/>
</dbReference>
<dbReference type="PANTHER" id="PTHR17039:SF0">
    <property type="entry name" value="U3 SMALL NUCLEOLAR RIBONUCLEOPROTEIN PROTEIN MPP10"/>
    <property type="match status" value="1"/>
</dbReference>
<dbReference type="PIRSF" id="PIRSF017300">
    <property type="entry name" value="snoRNP_Mpp10"/>
    <property type="match status" value="1"/>
</dbReference>
<feature type="compositionally biased region" description="Basic and acidic residues" evidence="8">
    <location>
        <begin position="269"/>
        <end position="286"/>
    </location>
</feature>
<gene>
    <name evidence="9" type="ORF">A3770_03p25700</name>
</gene>
<comment type="function">
    <text evidence="7">Involved in nucleolar processing of pre-18S ribosomal RNA.</text>
</comment>
<feature type="region of interest" description="Disordered" evidence="8">
    <location>
        <begin position="81"/>
        <end position="310"/>
    </location>
</feature>
<evidence type="ECO:0000313" key="9">
    <source>
        <dbReference type="EMBL" id="QDZ20052.1"/>
    </source>
</evidence>
<reference evidence="9 10" key="1">
    <citation type="submission" date="2018-07" db="EMBL/GenBank/DDBJ databases">
        <title>The complete nuclear genome of the prasinophyte Chloropicon primus (CCMP1205).</title>
        <authorList>
            <person name="Pombert J.-F."/>
            <person name="Otis C."/>
            <person name="Turmel M."/>
            <person name="Lemieux C."/>
        </authorList>
    </citation>
    <scope>NUCLEOTIDE SEQUENCE [LARGE SCALE GENOMIC DNA]</scope>
    <source>
        <strain evidence="9 10">CCMP1205</strain>
    </source>
</reference>
<feature type="compositionally biased region" description="Acidic residues" evidence="8">
    <location>
        <begin position="257"/>
        <end position="268"/>
    </location>
</feature>
<keyword evidence="2 7" id="KW-0690">Ribosome biogenesis</keyword>
<evidence type="ECO:0000256" key="8">
    <source>
        <dbReference type="SAM" id="MobiDB-lite"/>
    </source>
</evidence>
<dbReference type="GO" id="GO:0034457">
    <property type="term" value="C:Mpp10 complex"/>
    <property type="evidence" value="ECO:0007669"/>
    <property type="project" value="UniProtKB-UniRule"/>
</dbReference>
<evidence type="ECO:0000313" key="10">
    <source>
        <dbReference type="Proteomes" id="UP000316726"/>
    </source>
</evidence>
<evidence type="ECO:0000256" key="1">
    <source>
        <dbReference type="ARBA" id="ARBA00004604"/>
    </source>
</evidence>
<feature type="compositionally biased region" description="Basic and acidic residues" evidence="8">
    <location>
        <begin position="581"/>
        <end position="590"/>
    </location>
</feature>
<feature type="compositionally biased region" description="Low complexity" evidence="8">
    <location>
        <begin position="148"/>
        <end position="157"/>
    </location>
</feature>
<dbReference type="Pfam" id="PF04006">
    <property type="entry name" value="Mpp10"/>
    <property type="match status" value="1"/>
</dbReference>
<feature type="compositionally biased region" description="Basic and acidic residues" evidence="8">
    <location>
        <begin position="108"/>
        <end position="119"/>
    </location>
</feature>
<dbReference type="EMBL" id="CP031036">
    <property type="protein sequence ID" value="QDZ20052.1"/>
    <property type="molecule type" value="Genomic_DNA"/>
</dbReference>
<keyword evidence="3 7" id="KW-0698">rRNA processing</keyword>
<dbReference type="GO" id="GO:0032040">
    <property type="term" value="C:small-subunit processome"/>
    <property type="evidence" value="ECO:0007669"/>
    <property type="project" value="TreeGrafter"/>
</dbReference>
<comment type="subcellular location">
    <subcellularLocation>
        <location evidence="1 7">Nucleus</location>
        <location evidence="1 7">Nucleolus</location>
    </subcellularLocation>
</comment>
<evidence type="ECO:0000256" key="5">
    <source>
        <dbReference type="ARBA" id="ARBA00023274"/>
    </source>
</evidence>
<evidence type="ECO:0000256" key="2">
    <source>
        <dbReference type="ARBA" id="ARBA00022517"/>
    </source>
</evidence>
<sequence length="609" mass="68067">MAAAAPLSLLLEAEEGDFLGRERKKQAELAKAARSALADLGPGKIHVQGFDAEQIWYQLDLQTTKHLARLDKKLGALLDRIEDQESESESDVESGEAASSDDSEFEEFLAHELQEEQARSDTSLEDDEDSSGSDSSDEDDEDDDGSSSEDAGVAAGESHSESEEDSEGEVEGELLPTEDQFFRLGQMEDFVQQAEELYEKEMMDEGESGEDDEEEEEDDEEDEEDERDKRMMYDDFFKKEKKGRRGEAKKSVRFAMDEDEGDDSDDKADEGRAGGPRWEDPAKVASEEDDEDEVAEKKSRQEIRSERLERRIKRLEDANMAEAHWTMKGEVKASQRPENSLLEVDLDFQHSANPPIEPTQEMADEIEDIIKARISEGLFDDVIPIVVAEAPEEAQAGEELDDKKSARGLAEIYESEYMQIRGFSDIEDKQKKKQEACWILYRSIAAHLDAMSHFEFTPRPITESVGDQNAANTPAIAMEEVGMEALSTAGTLAPGEIKAPSKGLVKADGELEKEERRSRRRTNKKRKKAKNAGEARENAPRKKLGRKSFEEEVPQGKKVRYSKSGDVFKLLQEQQEQAAAQKDKASEGRSSKSAKGGAGARENKNALKL</sequence>
<feature type="compositionally biased region" description="Basic and acidic residues" evidence="8">
    <location>
        <begin position="505"/>
        <end position="517"/>
    </location>
</feature>
<feature type="compositionally biased region" description="Basic and acidic residues" evidence="8">
    <location>
        <begin position="531"/>
        <end position="540"/>
    </location>
</feature>
<organism evidence="9 10">
    <name type="scientific">Chloropicon primus</name>
    <dbReference type="NCBI Taxonomy" id="1764295"/>
    <lineage>
        <taxon>Eukaryota</taxon>
        <taxon>Viridiplantae</taxon>
        <taxon>Chlorophyta</taxon>
        <taxon>Chloropicophyceae</taxon>
        <taxon>Chloropicales</taxon>
        <taxon>Chloropicaceae</taxon>
        <taxon>Chloropicon</taxon>
    </lineage>
</organism>
<feature type="compositionally biased region" description="Basic and acidic residues" evidence="8">
    <location>
        <begin position="295"/>
        <end position="310"/>
    </location>
</feature>
<comment type="similarity">
    <text evidence="6 7">Belongs to the MPP10 family.</text>
</comment>
<feature type="compositionally biased region" description="Basic residues" evidence="8">
    <location>
        <begin position="518"/>
        <end position="530"/>
    </location>
</feature>
<protein>
    <recommendedName>
        <fullName evidence="7">U3 small nucleolar ribonucleoprotein protein MPP10</fullName>
    </recommendedName>
</protein>
<evidence type="ECO:0000256" key="3">
    <source>
        <dbReference type="ARBA" id="ARBA00022552"/>
    </source>
</evidence>